<gene>
    <name evidence="2" type="ORF">DC3_54660</name>
</gene>
<organism evidence="2 3">
    <name type="scientific">Deinococcus cellulosilyticus (strain DSM 18568 / NBRC 106333 / KACC 11606 / 5516J-15)</name>
    <dbReference type="NCBI Taxonomy" id="1223518"/>
    <lineage>
        <taxon>Bacteria</taxon>
        <taxon>Thermotogati</taxon>
        <taxon>Deinococcota</taxon>
        <taxon>Deinococci</taxon>
        <taxon>Deinococcales</taxon>
        <taxon>Deinococcaceae</taxon>
        <taxon>Deinococcus</taxon>
    </lineage>
</organism>
<comment type="caution">
    <text evidence="2">The sequence shown here is derived from an EMBL/GenBank/DDBJ whole genome shotgun (WGS) entry which is preliminary data.</text>
</comment>
<protein>
    <submittedName>
        <fullName evidence="2">Uncharacterized protein</fullName>
    </submittedName>
</protein>
<keyword evidence="3" id="KW-1185">Reference proteome</keyword>
<evidence type="ECO:0000313" key="3">
    <source>
        <dbReference type="Proteomes" id="UP000321306"/>
    </source>
</evidence>
<proteinExistence type="predicted"/>
<name>A0A511NBU0_DEIC1</name>
<reference evidence="2 3" key="1">
    <citation type="submission" date="2019-07" db="EMBL/GenBank/DDBJ databases">
        <title>Whole genome shotgun sequence of Deinococcus cellulosilyticus NBRC 106333.</title>
        <authorList>
            <person name="Hosoyama A."/>
            <person name="Uohara A."/>
            <person name="Ohji S."/>
            <person name="Ichikawa N."/>
        </authorList>
    </citation>
    <scope>NUCLEOTIDE SEQUENCE [LARGE SCALE GENOMIC DNA]</scope>
    <source>
        <strain evidence="2 3">NBRC 106333</strain>
    </source>
</reference>
<dbReference type="Proteomes" id="UP000321306">
    <property type="component" value="Unassembled WGS sequence"/>
</dbReference>
<evidence type="ECO:0000313" key="2">
    <source>
        <dbReference type="EMBL" id="GEM49831.1"/>
    </source>
</evidence>
<evidence type="ECO:0000256" key="1">
    <source>
        <dbReference type="SAM" id="Phobius"/>
    </source>
</evidence>
<dbReference type="RefSeq" id="WP_146891163.1">
    <property type="nucleotide sequence ID" value="NZ_BJXB01000045.1"/>
</dbReference>
<keyword evidence="1" id="KW-0812">Transmembrane</keyword>
<dbReference type="EMBL" id="BJXB01000045">
    <property type="protein sequence ID" value="GEM49831.1"/>
    <property type="molecule type" value="Genomic_DNA"/>
</dbReference>
<feature type="transmembrane region" description="Helical" evidence="1">
    <location>
        <begin position="6"/>
        <end position="27"/>
    </location>
</feature>
<sequence>MKTLWLVVKFTLQLIWTLVYHLFLGILKGAGEGSRSVLQGELERSKKETDHWIMYGEMSPDDDPHPVRASRR</sequence>
<keyword evidence="1" id="KW-1133">Transmembrane helix</keyword>
<accession>A0A511NBU0</accession>
<dbReference type="AlphaFoldDB" id="A0A511NBU0"/>
<keyword evidence="1" id="KW-0472">Membrane</keyword>